<dbReference type="GeneID" id="5888893"/>
<keyword evidence="2" id="KW-1185">Reference proteome</keyword>
<name>A9UTP5_MONBE</name>
<evidence type="ECO:0000313" key="1">
    <source>
        <dbReference type="EMBL" id="EDQ91527.1"/>
    </source>
</evidence>
<dbReference type="eggNOG" id="KOG2306">
    <property type="taxonomic scope" value="Eukaryota"/>
</dbReference>
<evidence type="ECO:0000313" key="2">
    <source>
        <dbReference type="Proteomes" id="UP000001357"/>
    </source>
</evidence>
<dbReference type="AlphaFoldDB" id="A9UTP5"/>
<gene>
    <name evidence="1" type="ORF">MONBRDRAFT_3633</name>
</gene>
<dbReference type="InterPro" id="IPR051506">
    <property type="entry name" value="ATOS_Transcription_Regulators"/>
</dbReference>
<dbReference type="PANTHER" id="PTHR13199:SF11">
    <property type="entry name" value="PROTEIN ATOSSA"/>
    <property type="match status" value="1"/>
</dbReference>
<dbReference type="InParanoid" id="A9UTP5"/>
<proteinExistence type="predicted"/>
<reference evidence="1 2" key="1">
    <citation type="journal article" date="2008" name="Nature">
        <title>The genome of the choanoflagellate Monosiga brevicollis and the origin of metazoans.</title>
        <authorList>
            <consortium name="JGI Sequencing"/>
            <person name="King N."/>
            <person name="Westbrook M.J."/>
            <person name="Young S.L."/>
            <person name="Kuo A."/>
            <person name="Abedin M."/>
            <person name="Chapman J."/>
            <person name="Fairclough S."/>
            <person name="Hellsten U."/>
            <person name="Isogai Y."/>
            <person name="Letunic I."/>
            <person name="Marr M."/>
            <person name="Pincus D."/>
            <person name="Putnam N."/>
            <person name="Rokas A."/>
            <person name="Wright K.J."/>
            <person name="Zuzow R."/>
            <person name="Dirks W."/>
            <person name="Good M."/>
            <person name="Goodstein D."/>
            <person name="Lemons D."/>
            <person name="Li W."/>
            <person name="Lyons J.B."/>
            <person name="Morris A."/>
            <person name="Nichols S."/>
            <person name="Richter D.J."/>
            <person name="Salamov A."/>
            <person name="Bork P."/>
            <person name="Lim W.A."/>
            <person name="Manning G."/>
            <person name="Miller W.T."/>
            <person name="McGinnis W."/>
            <person name="Shapiro H."/>
            <person name="Tjian R."/>
            <person name="Grigoriev I.V."/>
            <person name="Rokhsar D."/>
        </authorList>
    </citation>
    <scope>NUCLEOTIDE SEQUENCE [LARGE SCALE GENOMIC DNA]</scope>
    <source>
        <strain evidence="2">MX1 / ATCC 50154</strain>
    </source>
</reference>
<dbReference type="KEGG" id="mbr:MONBRDRAFT_3633"/>
<protein>
    <submittedName>
        <fullName evidence="1">Uncharacterized protein</fullName>
    </submittedName>
</protein>
<organism evidence="1 2">
    <name type="scientific">Monosiga brevicollis</name>
    <name type="common">Choanoflagellate</name>
    <dbReference type="NCBI Taxonomy" id="81824"/>
    <lineage>
        <taxon>Eukaryota</taxon>
        <taxon>Choanoflagellata</taxon>
        <taxon>Craspedida</taxon>
        <taxon>Salpingoecidae</taxon>
        <taxon>Monosiga</taxon>
    </lineage>
</organism>
<feature type="non-terminal residue" evidence="1">
    <location>
        <position position="71"/>
    </location>
</feature>
<dbReference type="PANTHER" id="PTHR13199">
    <property type="entry name" value="GH03947P"/>
    <property type="match status" value="1"/>
</dbReference>
<dbReference type="EMBL" id="CH991545">
    <property type="protein sequence ID" value="EDQ91527.1"/>
    <property type="molecule type" value="Genomic_DNA"/>
</dbReference>
<feature type="non-terminal residue" evidence="1">
    <location>
        <position position="1"/>
    </location>
</feature>
<dbReference type="RefSeq" id="XP_001743949.1">
    <property type="nucleotide sequence ID" value="XM_001743897.1"/>
</dbReference>
<dbReference type="Proteomes" id="UP000001357">
    <property type="component" value="Unassembled WGS sequence"/>
</dbReference>
<sequence>NPEHTGVKVFLVPYNLQDMPAGSRTFLRQRTYVRRANTETRRVLTYSIHLQLETNSRGALHLVGDMRMVFA</sequence>
<accession>A9UTP5</accession>
<dbReference type="STRING" id="81824.A9UTP5"/>